<organism evidence="1 2">
    <name type="scientific">Candidatus Merdivivens pullistercoris</name>
    <dbReference type="NCBI Taxonomy" id="2840873"/>
    <lineage>
        <taxon>Bacteria</taxon>
        <taxon>Pseudomonadati</taxon>
        <taxon>Bacteroidota</taxon>
        <taxon>Bacteroidia</taxon>
        <taxon>Bacteroidales</taxon>
        <taxon>Muribaculaceae</taxon>
        <taxon>Muribaculaceae incertae sedis</taxon>
        <taxon>Candidatus Merdivivens</taxon>
    </lineage>
</organism>
<proteinExistence type="predicted"/>
<reference evidence="1" key="1">
    <citation type="submission" date="2020-10" db="EMBL/GenBank/DDBJ databases">
        <authorList>
            <person name="Gilroy R."/>
        </authorList>
    </citation>
    <scope>NUCLEOTIDE SEQUENCE</scope>
    <source>
        <strain evidence="1">10037</strain>
    </source>
</reference>
<dbReference type="Proteomes" id="UP000823597">
    <property type="component" value="Unassembled WGS sequence"/>
</dbReference>
<dbReference type="EMBL" id="JADIME010000071">
    <property type="protein sequence ID" value="MBO8465651.1"/>
    <property type="molecule type" value="Genomic_DNA"/>
</dbReference>
<gene>
    <name evidence="1" type="ORF">IAB93_06620</name>
</gene>
<sequence length="98" mass="11116">MNLRDIKKDIEYLIGSVVDDCNLYMSLFPGKNGEEAAGKIMNDAIELYNNLIDKVNNPDKSDPKKIKEHYRNIRKELNEGVDALCERLSSIAGEEKAE</sequence>
<comment type="caution">
    <text evidence="1">The sequence shown here is derived from an EMBL/GenBank/DDBJ whole genome shotgun (WGS) entry which is preliminary data.</text>
</comment>
<protein>
    <submittedName>
        <fullName evidence="1">Uncharacterized protein</fullName>
    </submittedName>
</protein>
<name>A0A9D9I463_9BACT</name>
<evidence type="ECO:0000313" key="1">
    <source>
        <dbReference type="EMBL" id="MBO8465651.1"/>
    </source>
</evidence>
<dbReference type="AlphaFoldDB" id="A0A9D9I463"/>
<reference evidence="1" key="2">
    <citation type="journal article" date="2021" name="PeerJ">
        <title>Extensive microbial diversity within the chicken gut microbiome revealed by metagenomics and culture.</title>
        <authorList>
            <person name="Gilroy R."/>
            <person name="Ravi A."/>
            <person name="Getino M."/>
            <person name="Pursley I."/>
            <person name="Horton D.L."/>
            <person name="Alikhan N.F."/>
            <person name="Baker D."/>
            <person name="Gharbi K."/>
            <person name="Hall N."/>
            <person name="Watson M."/>
            <person name="Adriaenssens E.M."/>
            <person name="Foster-Nyarko E."/>
            <person name="Jarju S."/>
            <person name="Secka A."/>
            <person name="Antonio M."/>
            <person name="Oren A."/>
            <person name="Chaudhuri R.R."/>
            <person name="La Ragione R."/>
            <person name="Hildebrand F."/>
            <person name="Pallen M.J."/>
        </authorList>
    </citation>
    <scope>NUCLEOTIDE SEQUENCE</scope>
    <source>
        <strain evidence="1">10037</strain>
    </source>
</reference>
<accession>A0A9D9I463</accession>
<evidence type="ECO:0000313" key="2">
    <source>
        <dbReference type="Proteomes" id="UP000823597"/>
    </source>
</evidence>